<feature type="domain" description="Phage neck terminator protein gp12-like" evidence="1">
    <location>
        <begin position="14"/>
        <end position="160"/>
    </location>
</feature>
<organism evidence="2 3">
    <name type="scientific">Orbus hercynius</name>
    <dbReference type="NCBI Taxonomy" id="593135"/>
    <lineage>
        <taxon>Bacteria</taxon>
        <taxon>Pseudomonadati</taxon>
        <taxon>Pseudomonadota</taxon>
        <taxon>Gammaproteobacteria</taxon>
        <taxon>Orbales</taxon>
        <taxon>Orbaceae</taxon>
        <taxon>Orbus</taxon>
    </lineage>
</organism>
<dbReference type="AlphaFoldDB" id="A0A495RHX4"/>
<dbReference type="EMBL" id="RBWY01000001">
    <property type="protein sequence ID" value="RKS86910.1"/>
    <property type="molecule type" value="Genomic_DNA"/>
</dbReference>
<dbReference type="Proteomes" id="UP000278542">
    <property type="component" value="Unassembled WGS sequence"/>
</dbReference>
<proteinExistence type="predicted"/>
<gene>
    <name evidence="2" type="ORF">DES39_0116</name>
</gene>
<evidence type="ECO:0000313" key="2">
    <source>
        <dbReference type="EMBL" id="RKS86910.1"/>
    </source>
</evidence>
<dbReference type="InterPro" id="IPR057087">
    <property type="entry name" value="Gp12-like"/>
</dbReference>
<evidence type="ECO:0000313" key="3">
    <source>
        <dbReference type="Proteomes" id="UP000278542"/>
    </source>
</evidence>
<dbReference type="OrthoDB" id="5682327at2"/>
<sequence length="164" mass="18364">MTITTVCQLDMSVVRQLIAQVLGLPVERVMENKSQADTSQYDHFLTVINSSQFEIGSQLSYSGEDELETINSLREVTILVNAYGDNSMLMLSNLVNSMQLAPMRLKMRQLRIGYLRASEIKHVISDSAEEQEVGATVDLIFSINHITQANVNRGESVKIITKEN</sequence>
<protein>
    <recommendedName>
        <fullName evidence="1">Phage neck terminator protein gp12-like domain-containing protein</fullName>
    </recommendedName>
</protein>
<name>A0A495RHX4_9GAMM</name>
<reference evidence="2 3" key="1">
    <citation type="submission" date="2018-10" db="EMBL/GenBank/DDBJ databases">
        <title>Genomic Encyclopedia of Type Strains, Phase IV (KMG-IV): sequencing the most valuable type-strain genomes for metagenomic binning, comparative biology and taxonomic classification.</title>
        <authorList>
            <person name="Goeker M."/>
        </authorList>
    </citation>
    <scope>NUCLEOTIDE SEQUENCE [LARGE SCALE GENOMIC DNA]</scope>
    <source>
        <strain evidence="2 3">DSM 22228</strain>
    </source>
</reference>
<evidence type="ECO:0000259" key="1">
    <source>
        <dbReference type="Pfam" id="PF23961"/>
    </source>
</evidence>
<dbReference type="NCBIfam" id="NF047498">
    <property type="entry name" value="LIC_12616_fam"/>
    <property type="match status" value="1"/>
</dbReference>
<accession>A0A495RHX4</accession>
<dbReference type="RefSeq" id="WP_121143835.1">
    <property type="nucleotide sequence ID" value="NZ_RBWY01000001.1"/>
</dbReference>
<comment type="caution">
    <text evidence="2">The sequence shown here is derived from an EMBL/GenBank/DDBJ whole genome shotgun (WGS) entry which is preliminary data.</text>
</comment>
<keyword evidence="3" id="KW-1185">Reference proteome</keyword>
<dbReference type="Pfam" id="PF23961">
    <property type="entry name" value="Phage_tail_terminator_9"/>
    <property type="match status" value="1"/>
</dbReference>